<feature type="domain" description="MGS-like" evidence="3">
    <location>
        <begin position="1"/>
        <end position="161"/>
    </location>
</feature>
<dbReference type="GO" id="GO:0008654">
    <property type="term" value="P:phospholipid biosynthetic process"/>
    <property type="evidence" value="ECO:0007669"/>
    <property type="project" value="InterPro"/>
</dbReference>
<evidence type="ECO:0000256" key="1">
    <source>
        <dbReference type="HAMAP-Rule" id="MF_00549"/>
    </source>
</evidence>
<dbReference type="GO" id="GO:0005829">
    <property type="term" value="C:cytosol"/>
    <property type="evidence" value="ECO:0007669"/>
    <property type="project" value="TreeGrafter"/>
</dbReference>
<comment type="catalytic activity">
    <reaction evidence="1">
        <text>dihydroxyacetone phosphate = methylglyoxal + phosphate</text>
        <dbReference type="Rhea" id="RHEA:17937"/>
        <dbReference type="ChEBI" id="CHEBI:17158"/>
        <dbReference type="ChEBI" id="CHEBI:43474"/>
        <dbReference type="ChEBI" id="CHEBI:57642"/>
        <dbReference type="EC" id="4.2.3.3"/>
    </reaction>
</comment>
<dbReference type="PROSITE" id="PS51855">
    <property type="entry name" value="MGS"/>
    <property type="match status" value="1"/>
</dbReference>
<dbReference type="InterPro" id="IPR018148">
    <property type="entry name" value="Methylglyoxal_synth_AS"/>
</dbReference>
<feature type="binding site" evidence="1">
    <location>
        <position position="10"/>
    </location>
    <ligand>
        <name>substrate</name>
    </ligand>
</feature>
<comment type="similarity">
    <text evidence="1">Belongs to the methylglyoxal synthase family.</text>
</comment>
<feature type="binding site" evidence="1">
    <location>
        <position position="14"/>
    </location>
    <ligand>
        <name>substrate</name>
    </ligand>
</feature>
<dbReference type="InterPro" id="IPR045540">
    <property type="entry name" value="YegS/DAGK_C"/>
</dbReference>
<name>A0A6M8BH90_9CYAN</name>
<dbReference type="NCBIfam" id="TIGR00147">
    <property type="entry name" value="YegS/Rv2252/BmrU family lipid kinase"/>
    <property type="match status" value="1"/>
</dbReference>
<dbReference type="Pfam" id="PF00781">
    <property type="entry name" value="DAGK_cat"/>
    <property type="match status" value="1"/>
</dbReference>
<dbReference type="Pfam" id="PF02142">
    <property type="entry name" value="MGS"/>
    <property type="match status" value="1"/>
</dbReference>
<dbReference type="PANTHER" id="PTHR30492">
    <property type="entry name" value="METHYLGLYOXAL SYNTHASE"/>
    <property type="match status" value="1"/>
</dbReference>
<dbReference type="GO" id="GO:0019242">
    <property type="term" value="P:methylglyoxal biosynthetic process"/>
    <property type="evidence" value="ECO:0007669"/>
    <property type="project" value="UniProtKB-UniRule"/>
</dbReference>
<dbReference type="SUPFAM" id="SSF52335">
    <property type="entry name" value="Methylglyoxal synthase-like"/>
    <property type="match status" value="1"/>
</dbReference>
<dbReference type="KEGG" id="theu:HPC62_17355"/>
<dbReference type="PANTHER" id="PTHR30492:SF0">
    <property type="entry name" value="METHYLGLYOXAL SYNTHASE"/>
    <property type="match status" value="1"/>
</dbReference>
<reference evidence="4 5" key="1">
    <citation type="submission" date="2020-05" db="EMBL/GenBank/DDBJ databases">
        <title>Complete genome sequence of of a novel Thermoleptolyngbya strain isolated from hot springs of Ganzi, Sichuan China.</title>
        <authorList>
            <person name="Tang J."/>
            <person name="Daroch M."/>
            <person name="Li L."/>
            <person name="Waleron K."/>
            <person name="Waleron M."/>
            <person name="Waleron M."/>
        </authorList>
    </citation>
    <scope>NUCLEOTIDE SEQUENCE [LARGE SCALE GENOMIC DNA]</scope>
    <source>
        <strain evidence="4 5">PKUAC-SCTA183</strain>
    </source>
</reference>
<dbReference type="PROSITE" id="PS01335">
    <property type="entry name" value="METHYLGLYOXAL_SYNTH"/>
    <property type="match status" value="1"/>
</dbReference>
<gene>
    <name evidence="1 4" type="primary">mgsA</name>
    <name evidence="4" type="ORF">HPC62_17355</name>
</gene>
<dbReference type="InterPro" id="IPR001206">
    <property type="entry name" value="Diacylglycerol_kinase_cat_dom"/>
</dbReference>
<dbReference type="InterPro" id="IPR011607">
    <property type="entry name" value="MGS-like_dom"/>
</dbReference>
<dbReference type="InterPro" id="IPR036914">
    <property type="entry name" value="MGS-like_dom_sf"/>
</dbReference>
<dbReference type="Gene3D" id="3.40.50.10330">
    <property type="entry name" value="Probable inorganic polyphosphate/atp-NAD kinase, domain 1"/>
    <property type="match status" value="1"/>
</dbReference>
<dbReference type="PROSITE" id="PS50146">
    <property type="entry name" value="DAGK"/>
    <property type="match status" value="1"/>
</dbReference>
<dbReference type="InterPro" id="IPR004363">
    <property type="entry name" value="Methylgl_synth"/>
</dbReference>
<feature type="domain" description="DAGKc" evidence="2">
    <location>
        <begin position="122"/>
        <end position="253"/>
    </location>
</feature>
<dbReference type="GO" id="GO:0016301">
    <property type="term" value="F:kinase activity"/>
    <property type="evidence" value="ECO:0007669"/>
    <property type="project" value="InterPro"/>
</dbReference>
<dbReference type="SMART" id="SM00851">
    <property type="entry name" value="MGS"/>
    <property type="match status" value="1"/>
</dbReference>
<dbReference type="SUPFAM" id="SSF111331">
    <property type="entry name" value="NAD kinase/diacylglycerol kinase-like"/>
    <property type="match status" value="1"/>
</dbReference>
<evidence type="ECO:0000313" key="5">
    <source>
        <dbReference type="Proteomes" id="UP000505210"/>
    </source>
</evidence>
<proteinExistence type="inferred from homology"/>
<dbReference type="GO" id="GO:0005524">
    <property type="term" value="F:ATP binding"/>
    <property type="evidence" value="ECO:0007669"/>
    <property type="project" value="InterPro"/>
</dbReference>
<dbReference type="NCBIfam" id="TIGR00160">
    <property type="entry name" value="MGSA"/>
    <property type="match status" value="1"/>
</dbReference>
<dbReference type="RefSeq" id="WP_172357667.1">
    <property type="nucleotide sequence ID" value="NZ_CP053661.1"/>
</dbReference>
<keyword evidence="5" id="KW-1185">Reference proteome</keyword>
<feature type="binding site" evidence="1">
    <location>
        <begin position="36"/>
        <end position="39"/>
    </location>
    <ligand>
        <name>substrate</name>
    </ligand>
</feature>
<dbReference type="EMBL" id="CP053661">
    <property type="protein sequence ID" value="QKD83726.1"/>
    <property type="molecule type" value="Genomic_DNA"/>
</dbReference>
<dbReference type="Proteomes" id="UP000505210">
    <property type="component" value="Chromosome"/>
</dbReference>
<dbReference type="CDD" id="cd01422">
    <property type="entry name" value="MGS"/>
    <property type="match status" value="1"/>
</dbReference>
<dbReference type="GO" id="GO:0008929">
    <property type="term" value="F:methylglyoxal synthase activity"/>
    <property type="evidence" value="ECO:0007669"/>
    <property type="project" value="UniProtKB-UniRule"/>
</dbReference>
<dbReference type="HAMAP" id="MF_00549">
    <property type="entry name" value="Methylglyoxal_synth"/>
    <property type="match status" value="1"/>
</dbReference>
<evidence type="ECO:0000259" key="3">
    <source>
        <dbReference type="PROSITE" id="PS51855"/>
    </source>
</evidence>
<evidence type="ECO:0000313" key="4">
    <source>
        <dbReference type="EMBL" id="QKD83726.1"/>
    </source>
</evidence>
<feature type="active site" description="Proton donor/acceptor" evidence="1">
    <location>
        <position position="62"/>
    </location>
</feature>
<dbReference type="AlphaFoldDB" id="A0A6M8BH90"/>
<dbReference type="InterPro" id="IPR017438">
    <property type="entry name" value="ATP-NAD_kinase_N"/>
</dbReference>
<dbReference type="SMART" id="SM00046">
    <property type="entry name" value="DAGKc"/>
    <property type="match status" value="1"/>
</dbReference>
<evidence type="ECO:0000259" key="2">
    <source>
        <dbReference type="PROSITE" id="PS50146"/>
    </source>
</evidence>
<dbReference type="InterPro" id="IPR005218">
    <property type="entry name" value="Diacylglycerol/lipid_kinase"/>
</dbReference>
<feature type="binding site" evidence="1">
    <location>
        <begin position="56"/>
        <end position="57"/>
    </location>
    <ligand>
        <name>substrate</name>
    </ligand>
</feature>
<dbReference type="Pfam" id="PF19279">
    <property type="entry name" value="YegS_C"/>
    <property type="match status" value="1"/>
</dbReference>
<dbReference type="InterPro" id="IPR016064">
    <property type="entry name" value="NAD/diacylglycerol_kinase_sf"/>
</dbReference>
<feature type="binding site" evidence="1">
    <location>
        <position position="89"/>
    </location>
    <ligand>
        <name>substrate</name>
    </ligand>
</feature>
<keyword evidence="1 4" id="KW-0456">Lyase</keyword>
<sequence>MPNTIALIAHDSKKDDIVQFAQRHQAMLSRHRLVATGTTGQRIQDATSLMVERMLSGPLGGDAQISAEVCEGKVLAVIFLVDPLYAQPHEPDIQALLRICNVHNVPLATNLATAEAIALHLTKIPVAHLVFNPAAGRGSPDQDLMLIRQLLEPHMTLHVYTTSEQEDPADYIEAAIASHPDVIIAAGGDGTVSAVAKALIGTGIPLGVIPKGTANAFATALGLPGVFPIRSACQAIAGGYTRTVDVARCNGLPMILLAGVGYEALTIERSSRELKDQWGVLAYLMAGWEAMDQQSLFDAELEADGQVYSFQAHAITIANAAPPTSVLAQGAGQVVFDDGLLDVTIASAQNKIQGIATMLQIFGTALVGGTPQRPNVVHGRVSRLKVTTNPPQKVVLDGEIIGTTPIEVETIPNGLTVLVPKPGFLNALSG</sequence>
<dbReference type="NCBIfam" id="NF002033">
    <property type="entry name" value="PRK00861.1"/>
    <property type="match status" value="1"/>
</dbReference>
<protein>
    <recommendedName>
        <fullName evidence="1">Methylglyoxal synthase</fullName>
        <shortName evidence="1">MGS</shortName>
        <ecNumber evidence="1">4.2.3.3</ecNumber>
    </recommendedName>
</protein>
<comment type="function">
    <text evidence="1">Catalyzes the formation of methylglyoxal from dihydroxyacetone phosphate.</text>
</comment>
<dbReference type="Gene3D" id="3.40.50.1380">
    <property type="entry name" value="Methylglyoxal synthase-like domain"/>
    <property type="match status" value="1"/>
</dbReference>
<organism evidence="4 5">
    <name type="scientific">Thermoleptolyngbya sichuanensis A183</name>
    <dbReference type="NCBI Taxonomy" id="2737172"/>
    <lineage>
        <taxon>Bacteria</taxon>
        <taxon>Bacillati</taxon>
        <taxon>Cyanobacteriota</taxon>
        <taxon>Cyanophyceae</taxon>
        <taxon>Oculatellales</taxon>
        <taxon>Oculatellaceae</taxon>
        <taxon>Thermoleptolyngbya</taxon>
        <taxon>Thermoleptolyngbya sichuanensis</taxon>
    </lineage>
</organism>
<accession>A0A6M8BH90</accession>
<dbReference type="Gene3D" id="2.60.200.40">
    <property type="match status" value="1"/>
</dbReference>
<dbReference type="NCBIfam" id="NF003559">
    <property type="entry name" value="PRK05234.1"/>
    <property type="match status" value="1"/>
</dbReference>
<dbReference type="EC" id="4.2.3.3" evidence="1"/>